<keyword evidence="8 10" id="KW-0472">Membrane</keyword>
<protein>
    <submittedName>
        <fullName evidence="12">Heme biosynthesis protein HemY</fullName>
    </submittedName>
</protein>
<sequence>MRAALWLLALFGIAAAVALFAGNNQGTITVFWPPTRVDLSLNLVLLTLVVLFVLLHLALRALAALFSLPRQARQWRLLQKERALHAALLDAMAQLLAGRFTRARKAAQAALSQERMLAALDARLPQAQQVRILAHLLAAEGAQALQDRAARDAHLQQALNDGEERGAPPLPPETREGVQLRAARWALEDRDPAGALARLAELPQGAQRRTLALRLRLKAARQERHTLEALETARLLAKHRAFPEAGAQSIVRGLASDLIAGAHDTEQLRRAWSQLEPAERETPEVAIQAAQRMVALHGDLALARTWLLPVWELAADQPAALSDTLRVRLVRALEAGLDTVDGDWLARIEAAQRANPRDPNLQYLAGMACMKRQLWGKAQQLLTQAGLGLQDAALHRRAWSALARLAEDRDDLTQAAEAWKRAAQAD</sequence>
<evidence type="ECO:0000313" key="13">
    <source>
        <dbReference type="Proteomes" id="UP000249135"/>
    </source>
</evidence>
<comment type="function">
    <text evidence="1">Involved in a late step of protoheme IX synthesis.</text>
</comment>
<keyword evidence="7 10" id="KW-1133">Transmembrane helix</keyword>
<dbReference type="InterPro" id="IPR011990">
    <property type="entry name" value="TPR-like_helical_dom_sf"/>
</dbReference>
<evidence type="ECO:0000256" key="7">
    <source>
        <dbReference type="ARBA" id="ARBA00022989"/>
    </source>
</evidence>
<proteinExistence type="predicted"/>
<dbReference type="GO" id="GO:0042168">
    <property type="term" value="P:heme metabolic process"/>
    <property type="evidence" value="ECO:0007669"/>
    <property type="project" value="InterPro"/>
</dbReference>
<feature type="domain" description="HemY N-terminal" evidence="11">
    <location>
        <begin position="26"/>
        <end position="116"/>
    </location>
</feature>
<evidence type="ECO:0000256" key="1">
    <source>
        <dbReference type="ARBA" id="ARBA00002962"/>
    </source>
</evidence>
<comment type="subcellular location">
    <subcellularLocation>
        <location evidence="2">Cell inner membrane</location>
        <topology evidence="2">Multi-pass membrane protein</topology>
    </subcellularLocation>
</comment>
<evidence type="ECO:0000256" key="8">
    <source>
        <dbReference type="ARBA" id="ARBA00023136"/>
    </source>
</evidence>
<evidence type="ECO:0000256" key="10">
    <source>
        <dbReference type="SAM" id="Phobius"/>
    </source>
</evidence>
<dbReference type="GO" id="GO:0006779">
    <property type="term" value="P:porphyrin-containing compound biosynthetic process"/>
    <property type="evidence" value="ECO:0007669"/>
    <property type="project" value="UniProtKB-KW"/>
</dbReference>
<keyword evidence="5" id="KW-0997">Cell inner membrane</keyword>
<gene>
    <name evidence="12" type="ORF">DI563_03900</name>
</gene>
<accession>A0A2W5SCP1</accession>
<name>A0A2W5SCP1_VARPD</name>
<organism evidence="12 13">
    <name type="scientific">Variovorax paradoxus</name>
    <dbReference type="NCBI Taxonomy" id="34073"/>
    <lineage>
        <taxon>Bacteria</taxon>
        <taxon>Pseudomonadati</taxon>
        <taxon>Pseudomonadota</taxon>
        <taxon>Betaproteobacteria</taxon>
        <taxon>Burkholderiales</taxon>
        <taxon>Comamonadaceae</taxon>
        <taxon>Variovorax</taxon>
    </lineage>
</organism>
<dbReference type="AlphaFoldDB" id="A0A2W5SCP1"/>
<comment type="caution">
    <text evidence="12">The sequence shown here is derived from an EMBL/GenBank/DDBJ whole genome shotgun (WGS) entry which is preliminary data.</text>
</comment>
<dbReference type="Pfam" id="PF07219">
    <property type="entry name" value="HemY_N"/>
    <property type="match status" value="1"/>
</dbReference>
<feature type="transmembrane region" description="Helical" evidence="10">
    <location>
        <begin position="44"/>
        <end position="68"/>
    </location>
</feature>
<dbReference type="NCBIfam" id="TIGR00540">
    <property type="entry name" value="TPR_hemY_coli"/>
    <property type="match status" value="1"/>
</dbReference>
<evidence type="ECO:0000256" key="5">
    <source>
        <dbReference type="ARBA" id="ARBA00022519"/>
    </source>
</evidence>
<evidence type="ECO:0000256" key="9">
    <source>
        <dbReference type="ARBA" id="ARBA00023244"/>
    </source>
</evidence>
<keyword evidence="9" id="KW-0627">Porphyrin biosynthesis</keyword>
<evidence type="ECO:0000256" key="2">
    <source>
        <dbReference type="ARBA" id="ARBA00004429"/>
    </source>
</evidence>
<comment type="pathway">
    <text evidence="3">Porphyrin-containing compound metabolism; protoheme biosynthesis.</text>
</comment>
<dbReference type="GO" id="GO:0005886">
    <property type="term" value="C:plasma membrane"/>
    <property type="evidence" value="ECO:0007669"/>
    <property type="project" value="UniProtKB-SubCell"/>
</dbReference>
<evidence type="ECO:0000256" key="6">
    <source>
        <dbReference type="ARBA" id="ARBA00022692"/>
    </source>
</evidence>
<dbReference type="InterPro" id="IPR010817">
    <property type="entry name" value="HemY_N"/>
</dbReference>
<keyword evidence="4" id="KW-1003">Cell membrane</keyword>
<reference evidence="12 13" key="1">
    <citation type="submission" date="2017-08" db="EMBL/GenBank/DDBJ databases">
        <title>Infants hospitalized years apart are colonized by the same room-sourced microbial strains.</title>
        <authorList>
            <person name="Brooks B."/>
            <person name="Olm M.R."/>
            <person name="Firek B.A."/>
            <person name="Baker R."/>
            <person name="Thomas B.C."/>
            <person name="Morowitz M.J."/>
            <person name="Banfield J.F."/>
        </authorList>
    </citation>
    <scope>NUCLEOTIDE SEQUENCE [LARGE SCALE GENOMIC DNA]</scope>
    <source>
        <strain evidence="12">S2_005_003_R2_41</strain>
    </source>
</reference>
<evidence type="ECO:0000313" key="12">
    <source>
        <dbReference type="EMBL" id="PZQ77403.1"/>
    </source>
</evidence>
<keyword evidence="6 10" id="KW-0812">Transmembrane</keyword>
<dbReference type="EMBL" id="QFPP01000021">
    <property type="protein sequence ID" value="PZQ77403.1"/>
    <property type="molecule type" value="Genomic_DNA"/>
</dbReference>
<dbReference type="Gene3D" id="1.25.40.10">
    <property type="entry name" value="Tetratricopeptide repeat domain"/>
    <property type="match status" value="1"/>
</dbReference>
<evidence type="ECO:0000256" key="3">
    <source>
        <dbReference type="ARBA" id="ARBA00004744"/>
    </source>
</evidence>
<dbReference type="UniPathway" id="UPA00252"/>
<evidence type="ECO:0000256" key="4">
    <source>
        <dbReference type="ARBA" id="ARBA00022475"/>
    </source>
</evidence>
<evidence type="ECO:0000259" key="11">
    <source>
        <dbReference type="Pfam" id="PF07219"/>
    </source>
</evidence>
<dbReference type="Proteomes" id="UP000249135">
    <property type="component" value="Unassembled WGS sequence"/>
</dbReference>
<dbReference type="InterPro" id="IPR005254">
    <property type="entry name" value="Heme_biosyn_assoc_TPR_pro"/>
</dbReference>